<dbReference type="InterPro" id="IPR001460">
    <property type="entry name" value="PCN-bd_Tpept"/>
</dbReference>
<comment type="subcellular location">
    <subcellularLocation>
        <location evidence="1">Membrane</location>
    </subcellularLocation>
</comment>
<dbReference type="Pfam" id="PF00905">
    <property type="entry name" value="Transpeptidase"/>
    <property type="match status" value="1"/>
</dbReference>
<dbReference type="GO" id="GO:0008658">
    <property type="term" value="F:penicillin binding"/>
    <property type="evidence" value="ECO:0007669"/>
    <property type="project" value="InterPro"/>
</dbReference>
<evidence type="ECO:0000313" key="5">
    <source>
        <dbReference type="EMBL" id="CAB4863140.1"/>
    </source>
</evidence>
<feature type="domain" description="Penicillin-binding protein transpeptidase" evidence="3">
    <location>
        <begin position="244"/>
        <end position="546"/>
    </location>
</feature>
<protein>
    <submittedName>
        <fullName evidence="5">Unannotated protein</fullName>
    </submittedName>
</protein>
<gene>
    <name evidence="5" type="ORF">UFOPK3444_00294</name>
</gene>
<proteinExistence type="predicted"/>
<dbReference type="SUPFAM" id="SSF56601">
    <property type="entry name" value="beta-lactamase/transpeptidase-like"/>
    <property type="match status" value="1"/>
</dbReference>
<evidence type="ECO:0000256" key="1">
    <source>
        <dbReference type="ARBA" id="ARBA00004370"/>
    </source>
</evidence>
<dbReference type="Gene3D" id="3.40.710.10">
    <property type="entry name" value="DD-peptidase/beta-lactamase superfamily"/>
    <property type="match status" value="1"/>
</dbReference>
<evidence type="ECO:0000259" key="3">
    <source>
        <dbReference type="Pfam" id="PF00905"/>
    </source>
</evidence>
<evidence type="ECO:0000259" key="4">
    <source>
        <dbReference type="Pfam" id="PF03717"/>
    </source>
</evidence>
<dbReference type="InterPro" id="IPR005311">
    <property type="entry name" value="PBP_dimer"/>
</dbReference>
<name>A0A6J7D031_9ZZZZ</name>
<reference evidence="5" key="1">
    <citation type="submission" date="2020-05" db="EMBL/GenBank/DDBJ databases">
        <authorList>
            <person name="Chiriac C."/>
            <person name="Salcher M."/>
            <person name="Ghai R."/>
            <person name="Kavagutti S V."/>
        </authorList>
    </citation>
    <scope>NUCLEOTIDE SEQUENCE</scope>
</reference>
<evidence type="ECO:0000256" key="2">
    <source>
        <dbReference type="ARBA" id="ARBA00023136"/>
    </source>
</evidence>
<dbReference type="Gene3D" id="3.30.450.330">
    <property type="match status" value="1"/>
</dbReference>
<dbReference type="PANTHER" id="PTHR30627:SF1">
    <property type="entry name" value="PEPTIDOGLYCAN D,D-TRANSPEPTIDASE FTSI"/>
    <property type="match status" value="1"/>
</dbReference>
<accession>A0A6J7D031</accession>
<dbReference type="EMBL" id="CAFBLU010000003">
    <property type="protein sequence ID" value="CAB4863140.1"/>
    <property type="molecule type" value="Genomic_DNA"/>
</dbReference>
<dbReference type="InterPro" id="IPR012338">
    <property type="entry name" value="Beta-lactam/transpept-like"/>
</dbReference>
<dbReference type="InterPro" id="IPR050515">
    <property type="entry name" value="Beta-lactam/transpept"/>
</dbReference>
<dbReference type="Gene3D" id="3.90.1310.10">
    <property type="entry name" value="Penicillin-binding protein 2a (Domain 2)"/>
    <property type="match status" value="1"/>
</dbReference>
<feature type="domain" description="Penicillin-binding protein dimerisation" evidence="4">
    <location>
        <begin position="56"/>
        <end position="202"/>
    </location>
</feature>
<keyword evidence="2" id="KW-0472">Membrane</keyword>
<dbReference type="InterPro" id="IPR036138">
    <property type="entry name" value="PBP_dimer_sf"/>
</dbReference>
<organism evidence="5">
    <name type="scientific">freshwater metagenome</name>
    <dbReference type="NCBI Taxonomy" id="449393"/>
    <lineage>
        <taxon>unclassified sequences</taxon>
        <taxon>metagenomes</taxon>
        <taxon>ecological metagenomes</taxon>
    </lineage>
</organism>
<dbReference type="AlphaFoldDB" id="A0A6J7D031"/>
<dbReference type="PANTHER" id="PTHR30627">
    <property type="entry name" value="PEPTIDOGLYCAN D,D-TRANSPEPTIDASE"/>
    <property type="match status" value="1"/>
</dbReference>
<dbReference type="GO" id="GO:0005886">
    <property type="term" value="C:plasma membrane"/>
    <property type="evidence" value="ECO:0007669"/>
    <property type="project" value="TreeGrafter"/>
</dbReference>
<dbReference type="SUPFAM" id="SSF56519">
    <property type="entry name" value="Penicillin binding protein dimerisation domain"/>
    <property type="match status" value="1"/>
</dbReference>
<dbReference type="Pfam" id="PF03717">
    <property type="entry name" value="PBP_dimer"/>
    <property type="match status" value="1"/>
</dbReference>
<sequence>MARPKQRSFDLRAQRLKFLLGAVVVLAGARAFQVGVVDAASLKKDAAVQQSITASVPAARGDITDRHGVELAVSQPMVTVTADPMMISHPARVASQLAPLLGRNVAEIQAKLSNRNQQYVRLARRVSVSDAKRVRKLKIDGIDFEKTMGRSYPRGAQAGQLIGLVGDEGHGLSGLELSFDKTLAGTDGQRTTVTDRLGQPILVTDSKAVRTGSTLQLTIDAPVQDQVERVLAGVGRVFQPKGATAIVMDPRTGNILALANWPAVNANTIGNASDYAQMNRASGFTYEPGSTFKAFTVASALEEGEVTPSTPFNLPTLLHIGDKTIKDAHDRGDETLSVSEILAQSSNVGAALIGLQMKRQKLDHWIRRFGFASPTKSGFPGEEQGLVLPLSKYSSATVGNEAMGQGLSVTPLQMVQGYAALANGGILRSPRIAQRANGVSIPATPGHRVISERVSRLIRKMLRGVLAEGGTASGAEIPGFDLAGKTGTAQKVDPATGTYSDSRYIASFIGFAPAKSPKLLTAVLVDEPQGDIYGGSVAAPAFSRIMAFALPYLGISPR</sequence>
<dbReference type="GO" id="GO:0071555">
    <property type="term" value="P:cell wall organization"/>
    <property type="evidence" value="ECO:0007669"/>
    <property type="project" value="TreeGrafter"/>
</dbReference>